<dbReference type="Pfam" id="PF02518">
    <property type="entry name" value="HATPase_c"/>
    <property type="match status" value="1"/>
</dbReference>
<dbReference type="InterPro" id="IPR003661">
    <property type="entry name" value="HisK_dim/P_dom"/>
</dbReference>
<dbReference type="InterPro" id="IPR036097">
    <property type="entry name" value="HisK_dim/P_sf"/>
</dbReference>
<dbReference type="EC" id="2.7.13.3" evidence="2"/>
<dbReference type="Gene3D" id="1.10.287.130">
    <property type="match status" value="1"/>
</dbReference>
<proteinExistence type="predicted"/>
<dbReference type="InterPro" id="IPR036890">
    <property type="entry name" value="HATPase_C_sf"/>
</dbReference>
<evidence type="ECO:0000256" key="3">
    <source>
        <dbReference type="ARBA" id="ARBA00022679"/>
    </source>
</evidence>
<dbReference type="InterPro" id="IPR000700">
    <property type="entry name" value="PAS-assoc_C"/>
</dbReference>
<evidence type="ECO:0000313" key="9">
    <source>
        <dbReference type="Proteomes" id="UP000672032"/>
    </source>
</evidence>
<name>A0A8A3PC59_9HELO</name>
<feature type="compositionally biased region" description="Polar residues" evidence="5">
    <location>
        <begin position="911"/>
        <end position="929"/>
    </location>
</feature>
<dbReference type="GO" id="GO:0000155">
    <property type="term" value="F:phosphorelay sensor kinase activity"/>
    <property type="evidence" value="ECO:0007669"/>
    <property type="project" value="InterPro"/>
</dbReference>
<accession>A0A8A3PC59</accession>
<feature type="domain" description="Histidine kinase" evidence="6">
    <location>
        <begin position="556"/>
        <end position="825"/>
    </location>
</feature>
<reference evidence="8" key="1">
    <citation type="submission" date="2020-10" db="EMBL/GenBank/DDBJ databases">
        <title>Genome Sequence of Monilinia vaccinii-corymbosi Sheds Light on Mummy Berry Disease Infection of Blueberry and Mating Type.</title>
        <authorList>
            <person name="Yow A.G."/>
            <person name="Zhang Y."/>
            <person name="Bansal K."/>
            <person name="Eacker S.M."/>
            <person name="Sullivan S."/>
            <person name="Liachko I."/>
            <person name="Cubeta M.A."/>
            <person name="Rollins J.A."/>
            <person name="Ashrafi H."/>
        </authorList>
    </citation>
    <scope>NUCLEOTIDE SEQUENCE</scope>
    <source>
        <strain evidence="8">RL-1</strain>
    </source>
</reference>
<sequence>MDQVTPTRQVTSRAACAGEMKKPRRKIVDWISEPRTVELTPFQQFTVDVDWEKSPLGPMSGWSKQLRSMVLLCFADPKPAVVMWGDDDTIVYNEPYTELIGRKNRALQGQNPCLAFAEIWDCFGPLLESQKETGEGFVHKDVLLLFHRHGFEEETYMTYKFIPIVCDEGYVIATHATLDETTRQVLRDRRMFIIRALGEQLCKAKTICDLWAHLIQGLELAEKDAPFCLLYSVAESAEASNPLPSLTPSPSVPCVLEGSIGIPEGHSIAPSKFDVAHDQNWLTESFGKATKEMVTILLPLDSKVKQKLGEIKCRGFGEPTHVVICPLMDAQTKSVLAFLVLALNPRRPYDRDYQEWVQMLSQQVTTPQVSAIILRQEVERRLSLAKQEALDRATLSRQLSESEKNFARFAARTPVGLAILTADGIALTANDLWKSQTTLDVGSSKVNWEGVLMPGEFEPVMRAWAEVVEEKKAVTLQTRINNPWKAQELNIDGEEQWAESHLMLAMYPDLDNQGNVSTIMSCTTDISELKWSENQLRARMEQALEMKKQQERFIDMTSHEVRNPLAASISSADEIVSSLQEYKYSIRQFGRAGKIRELLSTELPTHLIDDAIEATDTIIYCAMHQKRIIDDILTLSKLDSNLLVVSPEASQPLHIIHDALKIFGSELKQADTKLNFIQDDSIRELKLHWTVLDPSRVLQVLLNLMTNAIKFTRTEKVRQISVTMAASLENPSSQKTFVKYVPKHHNSSDQTVKGEWGNGEVLYISITVTDSGRGLSEKEKANLFHLFMQASPKTHVQYGGSGLGLFISRQLTEMQDQIMSAIDAGMDDVTTKPYRIQDMLKQIGKLVRKYCENRMMETSTDARTLGARMADLRTRDAIEADSSIRHDDSGAGKISGSSTRNRGSFNGRPWSGNNTSHAKARTRATSLPNTRFLHI</sequence>
<gene>
    <name evidence="8" type="ORF">DSL72_002260</name>
</gene>
<dbReference type="CDD" id="cd00082">
    <property type="entry name" value="HisKA"/>
    <property type="match status" value="1"/>
</dbReference>
<protein>
    <recommendedName>
        <fullName evidence="2">histidine kinase</fullName>
        <ecNumber evidence="2">2.7.13.3</ecNumber>
    </recommendedName>
</protein>
<keyword evidence="4" id="KW-0418">Kinase</keyword>
<evidence type="ECO:0000313" key="8">
    <source>
        <dbReference type="EMBL" id="QSZ32681.1"/>
    </source>
</evidence>
<keyword evidence="3" id="KW-0808">Transferase</keyword>
<dbReference type="PANTHER" id="PTHR43047:SF72">
    <property type="entry name" value="OSMOSENSING HISTIDINE PROTEIN KINASE SLN1"/>
    <property type="match status" value="1"/>
</dbReference>
<dbReference type="InterPro" id="IPR005467">
    <property type="entry name" value="His_kinase_dom"/>
</dbReference>
<dbReference type="GO" id="GO:0009927">
    <property type="term" value="F:histidine phosphotransfer kinase activity"/>
    <property type="evidence" value="ECO:0007669"/>
    <property type="project" value="TreeGrafter"/>
</dbReference>
<evidence type="ECO:0000256" key="5">
    <source>
        <dbReference type="SAM" id="MobiDB-lite"/>
    </source>
</evidence>
<evidence type="ECO:0000256" key="4">
    <source>
        <dbReference type="ARBA" id="ARBA00022777"/>
    </source>
</evidence>
<dbReference type="InterPro" id="IPR003594">
    <property type="entry name" value="HATPase_dom"/>
</dbReference>
<dbReference type="PROSITE" id="PS50109">
    <property type="entry name" value="HIS_KIN"/>
    <property type="match status" value="1"/>
</dbReference>
<feature type="domain" description="PAC" evidence="7">
    <location>
        <begin position="482"/>
        <end position="538"/>
    </location>
</feature>
<evidence type="ECO:0000259" key="6">
    <source>
        <dbReference type="PROSITE" id="PS50109"/>
    </source>
</evidence>
<dbReference type="EMBL" id="CP063407">
    <property type="protein sequence ID" value="QSZ32681.1"/>
    <property type="molecule type" value="Genomic_DNA"/>
</dbReference>
<dbReference type="PROSITE" id="PS50113">
    <property type="entry name" value="PAC"/>
    <property type="match status" value="1"/>
</dbReference>
<evidence type="ECO:0000256" key="2">
    <source>
        <dbReference type="ARBA" id="ARBA00012438"/>
    </source>
</evidence>
<feature type="compositionally biased region" description="Basic and acidic residues" evidence="5">
    <location>
        <begin position="880"/>
        <end position="890"/>
    </location>
</feature>
<organism evidence="8 9">
    <name type="scientific">Monilinia vaccinii-corymbosi</name>
    <dbReference type="NCBI Taxonomy" id="61207"/>
    <lineage>
        <taxon>Eukaryota</taxon>
        <taxon>Fungi</taxon>
        <taxon>Dikarya</taxon>
        <taxon>Ascomycota</taxon>
        <taxon>Pezizomycotina</taxon>
        <taxon>Leotiomycetes</taxon>
        <taxon>Helotiales</taxon>
        <taxon>Sclerotiniaceae</taxon>
        <taxon>Monilinia</taxon>
    </lineage>
</organism>
<dbReference type="SMART" id="SM00388">
    <property type="entry name" value="HisKA"/>
    <property type="match status" value="1"/>
</dbReference>
<dbReference type="GO" id="GO:0005886">
    <property type="term" value="C:plasma membrane"/>
    <property type="evidence" value="ECO:0007669"/>
    <property type="project" value="TreeGrafter"/>
</dbReference>
<dbReference type="Gene3D" id="3.30.450.20">
    <property type="entry name" value="PAS domain"/>
    <property type="match status" value="2"/>
</dbReference>
<dbReference type="OrthoDB" id="3555536at2759"/>
<dbReference type="SUPFAM" id="SSF55874">
    <property type="entry name" value="ATPase domain of HSP90 chaperone/DNA topoisomerase II/histidine kinase"/>
    <property type="match status" value="1"/>
</dbReference>
<evidence type="ECO:0000256" key="1">
    <source>
        <dbReference type="ARBA" id="ARBA00000085"/>
    </source>
</evidence>
<dbReference type="SUPFAM" id="SSF47384">
    <property type="entry name" value="Homodimeric domain of signal transducing histidine kinase"/>
    <property type="match status" value="1"/>
</dbReference>
<comment type="catalytic activity">
    <reaction evidence="1">
        <text>ATP + protein L-histidine = ADP + protein N-phospho-L-histidine.</text>
        <dbReference type="EC" id="2.7.13.3"/>
    </reaction>
</comment>
<evidence type="ECO:0000259" key="7">
    <source>
        <dbReference type="PROSITE" id="PS50113"/>
    </source>
</evidence>
<dbReference type="PANTHER" id="PTHR43047">
    <property type="entry name" value="TWO-COMPONENT HISTIDINE PROTEIN KINASE"/>
    <property type="match status" value="1"/>
</dbReference>
<keyword evidence="9" id="KW-1185">Reference proteome</keyword>
<feature type="region of interest" description="Disordered" evidence="5">
    <location>
        <begin position="880"/>
        <end position="935"/>
    </location>
</feature>
<dbReference type="AlphaFoldDB" id="A0A8A3PC59"/>
<dbReference type="Gene3D" id="3.30.565.10">
    <property type="entry name" value="Histidine kinase-like ATPase, C-terminal domain"/>
    <property type="match status" value="1"/>
</dbReference>
<dbReference type="SMART" id="SM00387">
    <property type="entry name" value="HATPase_c"/>
    <property type="match status" value="1"/>
</dbReference>
<feature type="compositionally biased region" description="Polar residues" evidence="5">
    <location>
        <begin position="895"/>
        <end position="904"/>
    </location>
</feature>
<dbReference type="Proteomes" id="UP000672032">
    <property type="component" value="Chromosome 3"/>
</dbReference>